<gene>
    <name evidence="3" type="ORF">JJQ60_07335</name>
</gene>
<dbReference type="GO" id="GO:0032259">
    <property type="term" value="P:methylation"/>
    <property type="evidence" value="ECO:0007669"/>
    <property type="project" value="UniProtKB-KW"/>
</dbReference>
<dbReference type="InterPro" id="IPR041497">
    <property type="entry name" value="Thump-like"/>
</dbReference>
<name>A0A936ZPF2_9FLAO</name>
<feature type="domain" description="THUMP-like" evidence="1">
    <location>
        <begin position="323"/>
        <end position="392"/>
    </location>
</feature>
<keyword evidence="3" id="KW-0808">Transferase</keyword>
<keyword evidence="4" id="KW-1185">Reference proteome</keyword>
<reference evidence="3" key="1">
    <citation type="submission" date="2021-01" db="EMBL/GenBank/DDBJ databases">
        <authorList>
            <person name="Zhong Y.L."/>
        </authorList>
    </citation>
    <scope>NUCLEOTIDE SEQUENCE</scope>
    <source>
        <strain evidence="3">KCTC 23302</strain>
    </source>
</reference>
<dbReference type="Pfam" id="PF22013">
    <property type="entry name" value="PG_1098_Fer"/>
    <property type="match status" value="1"/>
</dbReference>
<dbReference type="SUPFAM" id="SSF53335">
    <property type="entry name" value="S-adenosyl-L-methionine-dependent methyltransferases"/>
    <property type="match status" value="1"/>
</dbReference>
<evidence type="ECO:0000259" key="2">
    <source>
        <dbReference type="Pfam" id="PF22013"/>
    </source>
</evidence>
<dbReference type="Proteomes" id="UP000651057">
    <property type="component" value="Unassembled WGS sequence"/>
</dbReference>
<evidence type="ECO:0000259" key="1">
    <source>
        <dbReference type="Pfam" id="PF18096"/>
    </source>
</evidence>
<organism evidence="3 4">
    <name type="scientific">Aquimarina mytili</name>
    <dbReference type="NCBI Taxonomy" id="874423"/>
    <lineage>
        <taxon>Bacteria</taxon>
        <taxon>Pseudomonadati</taxon>
        <taxon>Bacteroidota</taxon>
        <taxon>Flavobacteriia</taxon>
        <taxon>Flavobacteriales</taxon>
        <taxon>Flavobacteriaceae</taxon>
        <taxon>Aquimarina</taxon>
    </lineage>
</organism>
<dbReference type="AlphaFoldDB" id="A0A936ZPF2"/>
<evidence type="ECO:0000313" key="3">
    <source>
        <dbReference type="EMBL" id="MBL0683324.1"/>
    </source>
</evidence>
<dbReference type="Gene3D" id="3.40.50.150">
    <property type="entry name" value="Vaccinia Virus protein VP39"/>
    <property type="match status" value="1"/>
</dbReference>
<evidence type="ECO:0000313" key="4">
    <source>
        <dbReference type="Proteomes" id="UP000651057"/>
    </source>
</evidence>
<dbReference type="Pfam" id="PF18096">
    <property type="entry name" value="Thump_like"/>
    <property type="match status" value="1"/>
</dbReference>
<dbReference type="InterPro" id="IPR029063">
    <property type="entry name" value="SAM-dependent_MTases_sf"/>
</dbReference>
<keyword evidence="3" id="KW-0489">Methyltransferase</keyword>
<feature type="domain" description="PG-1098 ferredoxin-like" evidence="2">
    <location>
        <begin position="280"/>
        <end position="322"/>
    </location>
</feature>
<dbReference type="EMBL" id="JAERQJ010000002">
    <property type="protein sequence ID" value="MBL0683324.1"/>
    <property type="molecule type" value="Genomic_DNA"/>
</dbReference>
<proteinExistence type="predicted"/>
<sequence>MNKKILHKEVQEFIFEKSNTSIDLNKLILRGSPFVDISIQEIAQQINGRLKAKQKLPTWFSKKGIYYPPTLNLEQTSSEATAIYKSSLVSGDTLIDLTGGFGIDDYFFSKKMQHVIHCELNIDLSAIAKYNFDLLDVKNIKSLTGDGVTILKNFEKLDWIYIDPSRRHDSKGKVFFLEDCIPNVIDNLDILFAKSKNILIKTSPLLDIHLGVNALKYVKEIHVVAVENEVKELLWILEKSFDGDCIIKTINITKNRTHEFSFSLKEEVKQSIYYSEPKAFLYEPNAAILKSGGFLSVGNAFEVKKLHLHSHLYTSDQKIDFPGRRFEVITTFLYHKKTISKAGITKANITTRNFPESVAVLRKKHKIKDGGDNYLFFTTNCNNKRIVILCKKIQG</sequence>
<dbReference type="InterPro" id="IPR054168">
    <property type="entry name" value="PG_1098_Fer"/>
</dbReference>
<dbReference type="GO" id="GO:0008168">
    <property type="term" value="F:methyltransferase activity"/>
    <property type="evidence" value="ECO:0007669"/>
    <property type="project" value="UniProtKB-KW"/>
</dbReference>
<protein>
    <submittedName>
        <fullName evidence="3">Class I SAM-dependent methyltransferase</fullName>
    </submittedName>
</protein>
<comment type="caution">
    <text evidence="3">The sequence shown here is derived from an EMBL/GenBank/DDBJ whole genome shotgun (WGS) entry which is preliminary data.</text>
</comment>
<accession>A0A936ZPF2</accession>
<dbReference type="Gene3D" id="1.10.10.1110">
    <property type="entry name" value="Methyltransferase PG1098, N-terminal domain"/>
    <property type="match status" value="1"/>
</dbReference>
<dbReference type="RefSeq" id="WP_201918192.1">
    <property type="nucleotide sequence ID" value="NZ_BAABAX010000023.1"/>
</dbReference>